<gene>
    <name evidence="5" type="ORF">BPOR_0414g00070</name>
</gene>
<proteinExistence type="inferred from homology"/>
<reference evidence="5 6" key="1">
    <citation type="submission" date="2017-12" db="EMBL/GenBank/DDBJ databases">
        <title>Comparative genomics of Botrytis spp.</title>
        <authorList>
            <person name="Valero-Jimenez C.A."/>
            <person name="Tapia P."/>
            <person name="Veloso J."/>
            <person name="Silva-Moreno E."/>
            <person name="Staats M."/>
            <person name="Valdes J.H."/>
            <person name="Van Kan J.A.L."/>
        </authorList>
    </citation>
    <scope>NUCLEOTIDE SEQUENCE [LARGE SCALE GENOMIC DNA]</scope>
    <source>
        <strain evidence="5 6">MUCL3349</strain>
    </source>
</reference>
<evidence type="ECO:0000313" key="6">
    <source>
        <dbReference type="Proteomes" id="UP000297280"/>
    </source>
</evidence>
<comment type="caution">
    <text evidence="5">The sequence shown here is derived from an EMBL/GenBank/DDBJ whole genome shotgun (WGS) entry which is preliminary data.</text>
</comment>
<dbReference type="InterPro" id="IPR008972">
    <property type="entry name" value="Cupredoxin"/>
</dbReference>
<dbReference type="InterPro" id="IPR045087">
    <property type="entry name" value="Cu-oxidase_fam"/>
</dbReference>
<evidence type="ECO:0000256" key="1">
    <source>
        <dbReference type="ARBA" id="ARBA00010609"/>
    </source>
</evidence>
<dbReference type="PANTHER" id="PTHR11709">
    <property type="entry name" value="MULTI-COPPER OXIDASE"/>
    <property type="match status" value="1"/>
</dbReference>
<dbReference type="EMBL" id="PQXO01000413">
    <property type="protein sequence ID" value="TGO85269.1"/>
    <property type="molecule type" value="Genomic_DNA"/>
</dbReference>
<dbReference type="InterPro" id="IPR001117">
    <property type="entry name" value="Cu-oxidase_2nd"/>
</dbReference>
<sequence>MSIMYKTVATAEEPMIYTLITLTSGQRQMSFENNWQDGVPGVSQCPITASRVWTSQKMEYRSLAAFSVLYIRVSSDSVWSILVSEQFCIAIFVNSSFARRWLMFVLDPAGLYGALGIGGPAGWGCSVGVGPLLISDWFHQSPFSLFYEELCCGEPVSNSHLLQGQGVYYNETTGVRSGSSYSLGVAKGKKYKISLVNAGTSTQFTFWIDGHTFTVVGTDFVPIKDCETDTLNIAVGQRYDIFIKENADSSHGTNFWIHARDCNSPKQISTLGIFRYDQASTELPADSRDNRSNFGCLEPSTKNLIPVVSKKVEKPINGITPDQFLNISLQPYRRMDPNTHPLKWSLKNYPMYLDWSVPSLKLIQDNFDTSGIPFHKIM</sequence>
<dbReference type="GO" id="GO:0016491">
    <property type="term" value="F:oxidoreductase activity"/>
    <property type="evidence" value="ECO:0007669"/>
    <property type="project" value="UniProtKB-KW"/>
</dbReference>
<dbReference type="Proteomes" id="UP000297280">
    <property type="component" value="Unassembled WGS sequence"/>
</dbReference>
<dbReference type="AlphaFoldDB" id="A0A4Z1KS43"/>
<dbReference type="CDD" id="cd13880">
    <property type="entry name" value="CuRO_2_MaLCC_like"/>
    <property type="match status" value="1"/>
</dbReference>
<evidence type="ECO:0000256" key="2">
    <source>
        <dbReference type="ARBA" id="ARBA00022723"/>
    </source>
</evidence>
<dbReference type="Gene3D" id="2.60.40.420">
    <property type="entry name" value="Cupredoxins - blue copper proteins"/>
    <property type="match status" value="1"/>
</dbReference>
<evidence type="ECO:0000313" key="5">
    <source>
        <dbReference type="EMBL" id="TGO85269.1"/>
    </source>
</evidence>
<keyword evidence="6" id="KW-1185">Reference proteome</keyword>
<dbReference type="SUPFAM" id="SSF49503">
    <property type="entry name" value="Cupredoxins"/>
    <property type="match status" value="1"/>
</dbReference>
<comment type="similarity">
    <text evidence="1">Belongs to the multicopper oxidase family.</text>
</comment>
<keyword evidence="2" id="KW-0479">Metal-binding</keyword>
<keyword evidence="3" id="KW-0560">Oxidoreductase</keyword>
<dbReference type="PANTHER" id="PTHR11709:SF71">
    <property type="entry name" value="OXIDOREDUCTASE TPCJ"/>
    <property type="match status" value="1"/>
</dbReference>
<protein>
    <recommendedName>
        <fullName evidence="4">Plastocyanin-like domain-containing protein</fullName>
    </recommendedName>
</protein>
<dbReference type="Pfam" id="PF00394">
    <property type="entry name" value="Cu-oxidase"/>
    <property type="match status" value="1"/>
</dbReference>
<dbReference type="GO" id="GO:0046872">
    <property type="term" value="F:metal ion binding"/>
    <property type="evidence" value="ECO:0007669"/>
    <property type="project" value="UniProtKB-KW"/>
</dbReference>
<evidence type="ECO:0000259" key="4">
    <source>
        <dbReference type="Pfam" id="PF00394"/>
    </source>
</evidence>
<dbReference type="STRING" id="87229.A0A4Z1KS43"/>
<organism evidence="5 6">
    <name type="scientific">Botrytis porri</name>
    <dbReference type="NCBI Taxonomy" id="87229"/>
    <lineage>
        <taxon>Eukaryota</taxon>
        <taxon>Fungi</taxon>
        <taxon>Dikarya</taxon>
        <taxon>Ascomycota</taxon>
        <taxon>Pezizomycotina</taxon>
        <taxon>Leotiomycetes</taxon>
        <taxon>Helotiales</taxon>
        <taxon>Sclerotiniaceae</taxon>
        <taxon>Botrytis</taxon>
    </lineage>
</organism>
<accession>A0A4Z1KS43</accession>
<evidence type="ECO:0000256" key="3">
    <source>
        <dbReference type="ARBA" id="ARBA00023002"/>
    </source>
</evidence>
<name>A0A4Z1KS43_9HELO</name>
<feature type="domain" description="Plastocyanin-like" evidence="4">
    <location>
        <begin position="131"/>
        <end position="279"/>
    </location>
</feature>